<keyword evidence="2" id="KW-0418">Kinase</keyword>
<dbReference type="Gene3D" id="3.30.420.40">
    <property type="match status" value="3"/>
</dbReference>
<keyword evidence="3" id="KW-1185">Reference proteome</keyword>
<dbReference type="RefSeq" id="WP_379580986.1">
    <property type="nucleotide sequence ID" value="NZ_JBHUFV010000079.1"/>
</dbReference>
<dbReference type="Pfam" id="PF01869">
    <property type="entry name" value="BcrAD_BadFG"/>
    <property type="match status" value="1"/>
</dbReference>
<reference evidence="3" key="1">
    <citation type="journal article" date="2019" name="Int. J. Syst. Evol. Microbiol.">
        <title>The Global Catalogue of Microorganisms (GCM) 10K type strain sequencing project: providing services to taxonomists for standard genome sequencing and annotation.</title>
        <authorList>
            <consortium name="The Broad Institute Genomics Platform"/>
            <consortium name="The Broad Institute Genome Sequencing Center for Infectious Disease"/>
            <person name="Wu L."/>
            <person name="Ma J."/>
        </authorList>
    </citation>
    <scope>NUCLEOTIDE SEQUENCE [LARGE SCALE GENOMIC DNA]</scope>
    <source>
        <strain evidence="3">ICMP 6774ER</strain>
    </source>
</reference>
<comment type="caution">
    <text evidence="2">The sequence shown here is derived from an EMBL/GenBank/DDBJ whole genome shotgun (WGS) entry which is preliminary data.</text>
</comment>
<gene>
    <name evidence="2" type="ORF">ACFSKW_46280</name>
</gene>
<dbReference type="InterPro" id="IPR002731">
    <property type="entry name" value="ATPase_BadF"/>
</dbReference>
<dbReference type="GO" id="GO:0016301">
    <property type="term" value="F:kinase activity"/>
    <property type="evidence" value="ECO:0007669"/>
    <property type="project" value="UniProtKB-KW"/>
</dbReference>
<dbReference type="EMBL" id="JBHUFV010000079">
    <property type="protein sequence ID" value="MFD1938892.1"/>
    <property type="molecule type" value="Genomic_DNA"/>
</dbReference>
<name>A0ABW4TD00_9ACTN</name>
<evidence type="ECO:0000313" key="2">
    <source>
        <dbReference type="EMBL" id="MFD1938892.1"/>
    </source>
</evidence>
<dbReference type="PANTHER" id="PTHR43190">
    <property type="entry name" value="N-ACETYL-D-GLUCOSAMINE KINASE"/>
    <property type="match status" value="1"/>
</dbReference>
<evidence type="ECO:0000259" key="1">
    <source>
        <dbReference type="Pfam" id="PF01869"/>
    </source>
</evidence>
<dbReference type="InterPro" id="IPR052519">
    <property type="entry name" value="Euk-type_GlcNAc_Kinase"/>
</dbReference>
<evidence type="ECO:0000313" key="3">
    <source>
        <dbReference type="Proteomes" id="UP001597368"/>
    </source>
</evidence>
<feature type="domain" description="ATPase BadF/BadG/BcrA/BcrD type" evidence="1">
    <location>
        <begin position="5"/>
        <end position="167"/>
    </location>
</feature>
<proteinExistence type="predicted"/>
<dbReference type="InterPro" id="IPR043129">
    <property type="entry name" value="ATPase_NBD"/>
</dbReference>
<sequence length="384" mass="37560">MTMVLGVDAGGTSTRAVVMSLDGKLVGRGLAGCGNPMAAGTATAFGNMRQAVESALSSTDPASIKGGVVGFAGSGILREPSASAAFADVFAGLPAPPIPVGDVVVTFAAGTPAADGTVLVSGTGAIAAKIIDRCQDRVADGFGWLLGDEGSGFWLGRAAARVAVRELTAGTAGPLTLLVLDALAPQAERAEGPHPMGERAGTPPDLTVAWADPRPDLTVGWAGGSGPAAGKAEGAGRPGSGGRAGLGGELVDMIAATVQSRPPLALAELAPLVSLAAAEGDPAALSIVEAAATRLARTAAEVREPGDGSPIVLAGSVLTSAGPVRRAVRALLEQRWAAAPVTVAADGAGAAAWLAALDLLGTARAAPLHSRFVGYSVSGGLGPS</sequence>
<dbReference type="Proteomes" id="UP001597368">
    <property type="component" value="Unassembled WGS sequence"/>
</dbReference>
<dbReference type="SUPFAM" id="SSF53067">
    <property type="entry name" value="Actin-like ATPase domain"/>
    <property type="match status" value="1"/>
</dbReference>
<accession>A0ABW4TD00</accession>
<dbReference type="PANTHER" id="PTHR43190:SF3">
    <property type="entry name" value="N-ACETYL-D-GLUCOSAMINE KINASE"/>
    <property type="match status" value="1"/>
</dbReference>
<organism evidence="2 3">
    <name type="scientific">Nonomuraea mangrovi</name>
    <dbReference type="NCBI Taxonomy" id="2316207"/>
    <lineage>
        <taxon>Bacteria</taxon>
        <taxon>Bacillati</taxon>
        <taxon>Actinomycetota</taxon>
        <taxon>Actinomycetes</taxon>
        <taxon>Streptosporangiales</taxon>
        <taxon>Streptosporangiaceae</taxon>
        <taxon>Nonomuraea</taxon>
    </lineage>
</organism>
<keyword evidence="2" id="KW-0808">Transferase</keyword>
<protein>
    <submittedName>
        <fullName evidence="2">N-acetylglucosamine kinase</fullName>
    </submittedName>
</protein>